<accession>A0AAN8J739</accession>
<evidence type="ECO:0000256" key="1">
    <source>
        <dbReference type="SAM" id="MobiDB-lite"/>
    </source>
</evidence>
<keyword evidence="2" id="KW-0812">Transmembrane</keyword>
<feature type="region of interest" description="Disordered" evidence="1">
    <location>
        <begin position="43"/>
        <end position="70"/>
    </location>
</feature>
<evidence type="ECO:0000313" key="4">
    <source>
        <dbReference type="Proteomes" id="UP001347796"/>
    </source>
</evidence>
<comment type="caution">
    <text evidence="3">The sequence shown here is derived from an EMBL/GenBank/DDBJ whole genome shotgun (WGS) entry which is preliminary data.</text>
</comment>
<dbReference type="Proteomes" id="UP001347796">
    <property type="component" value="Unassembled WGS sequence"/>
</dbReference>
<protein>
    <submittedName>
        <fullName evidence="3">Uncharacterized protein</fullName>
    </submittedName>
</protein>
<keyword evidence="2" id="KW-1133">Transmembrane helix</keyword>
<organism evidence="3 4">
    <name type="scientific">Patella caerulea</name>
    <name type="common">Rayed Mediterranean limpet</name>
    <dbReference type="NCBI Taxonomy" id="87958"/>
    <lineage>
        <taxon>Eukaryota</taxon>
        <taxon>Metazoa</taxon>
        <taxon>Spiralia</taxon>
        <taxon>Lophotrochozoa</taxon>
        <taxon>Mollusca</taxon>
        <taxon>Gastropoda</taxon>
        <taxon>Patellogastropoda</taxon>
        <taxon>Patelloidea</taxon>
        <taxon>Patellidae</taxon>
        <taxon>Patella</taxon>
    </lineage>
</organism>
<proteinExistence type="predicted"/>
<keyword evidence="2" id="KW-0472">Membrane</keyword>
<gene>
    <name evidence="3" type="ORF">SNE40_018119</name>
</gene>
<evidence type="ECO:0000313" key="3">
    <source>
        <dbReference type="EMBL" id="KAK6171677.1"/>
    </source>
</evidence>
<sequence length="181" mass="19214">MVGRGLDIVLVISTLILIWIVFRFNSIPPPQKRSVGLRGKHVNVSHVPTTKKTRVQSKRPQQLPVSSTVPAKRSRQIPVLSDSHRSVTDILSRIPATSNLASVSSNSTLTSNELSSTAPTDNLEVTNNSASISRDSIGSTTDSSLYIQIQEAITNSIPTITQAVLASGLGSIIAISTSSSA</sequence>
<feature type="transmembrane region" description="Helical" evidence="2">
    <location>
        <begin position="6"/>
        <end position="24"/>
    </location>
</feature>
<name>A0AAN8J739_PATCE</name>
<feature type="compositionally biased region" description="Polar residues" evidence="1">
    <location>
        <begin position="58"/>
        <end position="69"/>
    </location>
</feature>
<reference evidence="3 4" key="1">
    <citation type="submission" date="2024-01" db="EMBL/GenBank/DDBJ databases">
        <title>The genome of the rayed Mediterranean limpet Patella caerulea (Linnaeus, 1758).</title>
        <authorList>
            <person name="Anh-Thu Weber A."/>
            <person name="Halstead-Nussloch G."/>
        </authorList>
    </citation>
    <scope>NUCLEOTIDE SEQUENCE [LARGE SCALE GENOMIC DNA]</scope>
    <source>
        <strain evidence="3">AATW-2023a</strain>
        <tissue evidence="3">Whole specimen</tissue>
    </source>
</reference>
<dbReference type="EMBL" id="JAZGQO010000013">
    <property type="protein sequence ID" value="KAK6171677.1"/>
    <property type="molecule type" value="Genomic_DNA"/>
</dbReference>
<keyword evidence="4" id="KW-1185">Reference proteome</keyword>
<evidence type="ECO:0000256" key="2">
    <source>
        <dbReference type="SAM" id="Phobius"/>
    </source>
</evidence>
<feature type="compositionally biased region" description="Basic residues" evidence="1">
    <location>
        <begin position="43"/>
        <end position="57"/>
    </location>
</feature>
<dbReference type="AlphaFoldDB" id="A0AAN8J739"/>